<feature type="transmembrane region" description="Helical" evidence="6">
    <location>
        <begin position="339"/>
        <end position="362"/>
    </location>
</feature>
<feature type="transmembrane region" description="Helical" evidence="6">
    <location>
        <begin position="311"/>
        <end position="327"/>
    </location>
</feature>
<evidence type="ECO:0000256" key="3">
    <source>
        <dbReference type="ARBA" id="ARBA00022692"/>
    </source>
</evidence>
<dbReference type="PANTHER" id="PTHR33529">
    <property type="entry name" value="SLR0882 PROTEIN-RELATED"/>
    <property type="match status" value="1"/>
</dbReference>
<dbReference type="GO" id="GO:0015920">
    <property type="term" value="P:lipopolysaccharide transport"/>
    <property type="evidence" value="ECO:0007669"/>
    <property type="project" value="TreeGrafter"/>
</dbReference>
<evidence type="ECO:0000256" key="1">
    <source>
        <dbReference type="ARBA" id="ARBA00004651"/>
    </source>
</evidence>
<reference evidence="8" key="1">
    <citation type="submission" date="2015-09" db="EMBL/GenBank/DDBJ databases">
        <authorList>
            <person name="Rodrigo-Torres Lidia"/>
            <person name="Arahal R.David."/>
        </authorList>
    </citation>
    <scope>NUCLEOTIDE SEQUENCE [LARGE SCALE GENOMIC DNA]</scope>
    <source>
        <strain evidence="8">CECT 7735</strain>
    </source>
</reference>
<dbReference type="Proteomes" id="UP000051870">
    <property type="component" value="Unassembled WGS sequence"/>
</dbReference>
<evidence type="ECO:0000313" key="7">
    <source>
        <dbReference type="EMBL" id="CUK07809.1"/>
    </source>
</evidence>
<feature type="transmembrane region" description="Helical" evidence="6">
    <location>
        <begin position="21"/>
        <end position="43"/>
    </location>
</feature>
<organism evidence="7 8">
    <name type="scientific">Shimia thalassica</name>
    <dbReference type="NCBI Taxonomy" id="1715693"/>
    <lineage>
        <taxon>Bacteria</taxon>
        <taxon>Pseudomonadati</taxon>
        <taxon>Pseudomonadota</taxon>
        <taxon>Alphaproteobacteria</taxon>
        <taxon>Rhodobacterales</taxon>
        <taxon>Roseobacteraceae</taxon>
    </lineage>
</organism>
<keyword evidence="4 6" id="KW-1133">Transmembrane helix</keyword>
<keyword evidence="5 6" id="KW-0472">Membrane</keyword>
<keyword evidence="2" id="KW-1003">Cell membrane</keyword>
<dbReference type="RefSeq" id="WP_058312337.1">
    <property type="nucleotide sequence ID" value="NZ_CYTW01000004.1"/>
</dbReference>
<evidence type="ECO:0000256" key="4">
    <source>
        <dbReference type="ARBA" id="ARBA00022989"/>
    </source>
</evidence>
<gene>
    <name evidence="7" type="ORF">PH7735_03161</name>
</gene>
<dbReference type="PANTHER" id="PTHR33529:SF2">
    <property type="entry name" value="LIPOPOLYSACCHARIDE EXPORT SYSTEM PERMEASE PROTEIN LPTG"/>
    <property type="match status" value="1"/>
</dbReference>
<keyword evidence="8" id="KW-1185">Reference proteome</keyword>
<proteinExistence type="predicted"/>
<evidence type="ECO:0000256" key="2">
    <source>
        <dbReference type="ARBA" id="ARBA00022475"/>
    </source>
</evidence>
<evidence type="ECO:0000256" key="6">
    <source>
        <dbReference type="SAM" id="Phobius"/>
    </source>
</evidence>
<dbReference type="EMBL" id="CYTW01000004">
    <property type="protein sequence ID" value="CUK07809.1"/>
    <property type="molecule type" value="Genomic_DNA"/>
</dbReference>
<comment type="subcellular location">
    <subcellularLocation>
        <location evidence="1">Cell membrane</location>
        <topology evidence="1">Multi-pass membrane protein</topology>
    </subcellularLocation>
</comment>
<name>A0A0N7MA61_9RHOB</name>
<sequence length="374" mass="40168">MILPGPVFKILGKPLVRRLALLLAMVVGIFLIESFTTLMERALQFGGTPWDVATLLAYKAPEIVDIALALGLLIAFYFALAEARNKGELMILATAGVHWVRVVGFALVVGLVGGAVSYTVAGYIVPRAHFAERIKMAELRTGHVLQQISETGPRNEILNMEQASFIATPPSNTESGLERGPLFIVQTNPDQSWRVIQSYDWTIVKTPSPDVPDGRRIELLSLRAFDGPPPEVAATSNLNVFNTTSADLSFRLQDIAPEPALVAALGENVLRFTREDGRRIASIGARALLVPAAALLAIVAVLAGGSGRSRFFVLPVAIALVMTYDVLGRTLVLDGVDAFAPHVLVVIALCAYLGPALLFIAWRGEAIMIPSRGG</sequence>
<dbReference type="InterPro" id="IPR005495">
    <property type="entry name" value="LptG/LptF_permease"/>
</dbReference>
<dbReference type="Pfam" id="PF03739">
    <property type="entry name" value="LptF_LptG"/>
    <property type="match status" value="1"/>
</dbReference>
<evidence type="ECO:0000313" key="8">
    <source>
        <dbReference type="Proteomes" id="UP000051870"/>
    </source>
</evidence>
<dbReference type="AlphaFoldDB" id="A0A0N7MA61"/>
<feature type="transmembrane region" description="Helical" evidence="6">
    <location>
        <begin position="102"/>
        <end position="125"/>
    </location>
</feature>
<keyword evidence="3 6" id="KW-0812">Transmembrane</keyword>
<feature type="transmembrane region" description="Helical" evidence="6">
    <location>
        <begin position="283"/>
        <end position="304"/>
    </location>
</feature>
<dbReference type="GeneID" id="83882150"/>
<evidence type="ECO:0000256" key="5">
    <source>
        <dbReference type="ARBA" id="ARBA00023136"/>
    </source>
</evidence>
<accession>A0A0N7MA61</accession>
<dbReference type="STRING" id="1715693.PH7735_03161"/>
<feature type="transmembrane region" description="Helical" evidence="6">
    <location>
        <begin position="63"/>
        <end position="81"/>
    </location>
</feature>
<protein>
    <submittedName>
        <fullName evidence="7">Putative permeases</fullName>
    </submittedName>
</protein>
<dbReference type="GO" id="GO:0043190">
    <property type="term" value="C:ATP-binding cassette (ABC) transporter complex"/>
    <property type="evidence" value="ECO:0007669"/>
    <property type="project" value="TreeGrafter"/>
</dbReference>